<dbReference type="InterPro" id="IPR000504">
    <property type="entry name" value="RRM_dom"/>
</dbReference>
<reference evidence="16" key="3">
    <citation type="submission" date="2025-08" db="UniProtKB">
        <authorList>
            <consortium name="Ensembl"/>
        </authorList>
    </citation>
    <scope>IDENTIFICATION</scope>
</reference>
<comment type="function">
    <text evidence="11">RNA-binding protein that acts as a nuclear receptor corepressor. Probably acts by binding the SRA RNA, and repressing the SRA-mediated nuclear receptor coactivation. Binds the STR7 loop of SRA RNA. Also able to repress glucocorticoid (GR), androgen (AR), thyroid (TR) and VDR-mediated transactivation.</text>
</comment>
<dbReference type="Gene3D" id="3.30.70.330">
    <property type="match status" value="1"/>
</dbReference>
<keyword evidence="10" id="KW-0539">Nucleus</keyword>
<evidence type="ECO:0000256" key="9">
    <source>
        <dbReference type="ARBA" id="ARBA00023163"/>
    </source>
</evidence>
<dbReference type="InterPro" id="IPR012677">
    <property type="entry name" value="Nucleotide-bd_a/b_plait_sf"/>
</dbReference>
<dbReference type="GO" id="GO:0005634">
    <property type="term" value="C:nucleus"/>
    <property type="evidence" value="ECO:0000318"/>
    <property type="project" value="GO_Central"/>
</dbReference>
<reference evidence="16" key="4">
    <citation type="submission" date="2025-09" db="UniProtKB">
        <authorList>
            <consortium name="Ensembl"/>
        </authorList>
    </citation>
    <scope>IDENTIFICATION</scope>
</reference>
<dbReference type="GO" id="GO:0005739">
    <property type="term" value="C:mitochondrion"/>
    <property type="evidence" value="ECO:0007669"/>
    <property type="project" value="UniProtKB-SubCell"/>
</dbReference>
<dbReference type="SMR" id="A0A2I2YWF4"/>
<evidence type="ECO:0000259" key="15">
    <source>
        <dbReference type="PROSITE" id="PS50102"/>
    </source>
</evidence>
<dbReference type="PROSITE" id="PS50102">
    <property type="entry name" value="RRM"/>
    <property type="match status" value="1"/>
</dbReference>
<dbReference type="EMBL" id="CABD030093362">
    <property type="status" value="NOT_ANNOTATED_CDS"/>
    <property type="molecule type" value="Genomic_DNA"/>
</dbReference>
<dbReference type="GO" id="GO:0030317">
    <property type="term" value="P:flagellated sperm motility"/>
    <property type="evidence" value="ECO:0007669"/>
    <property type="project" value="Ensembl"/>
</dbReference>
<dbReference type="GO" id="GO:0007286">
    <property type="term" value="P:spermatid development"/>
    <property type="evidence" value="ECO:0007669"/>
    <property type="project" value="Ensembl"/>
</dbReference>
<dbReference type="EMBL" id="CABD030093360">
    <property type="status" value="NOT_ANNOTATED_CDS"/>
    <property type="molecule type" value="Genomic_DNA"/>
</dbReference>
<keyword evidence="5 13" id="KW-0694">RNA-binding</keyword>
<dbReference type="InterPro" id="IPR035979">
    <property type="entry name" value="RBD_domain_sf"/>
</dbReference>
<dbReference type="CDD" id="cd12242">
    <property type="entry name" value="RRM_SLIRP"/>
    <property type="match status" value="1"/>
</dbReference>
<keyword evidence="6" id="KW-0809">Transit peptide</keyword>
<evidence type="ECO:0000256" key="3">
    <source>
        <dbReference type="ARBA" id="ARBA00022491"/>
    </source>
</evidence>
<dbReference type="GO" id="GO:0048026">
    <property type="term" value="P:positive regulation of mRNA splicing, via spliceosome"/>
    <property type="evidence" value="ECO:0000318"/>
    <property type="project" value="GO_Central"/>
</dbReference>
<accession>A0A2I2YWF4</accession>
<evidence type="ECO:0000256" key="11">
    <source>
        <dbReference type="ARBA" id="ARBA00057077"/>
    </source>
</evidence>
<sequence>MAASAARGAAALRRSINQPVAFVRRIPWTAASSQLKEHFAQFGHVRRCILPFDKETGFHRGLGWVQFSSEEGLRNALQQENHIIDGVKESLFRDTQWTAKGERPPQANGRKAAQSQPARFTPPK</sequence>
<dbReference type="GO" id="GO:0001669">
    <property type="term" value="C:acrosomal vesicle"/>
    <property type="evidence" value="ECO:0007669"/>
    <property type="project" value="Ensembl"/>
</dbReference>
<name>A0A2I2YWF4_GORGO</name>
<dbReference type="PANTHER" id="PTHR48027">
    <property type="entry name" value="HETEROGENEOUS NUCLEAR RIBONUCLEOPROTEIN 87F-RELATED"/>
    <property type="match status" value="1"/>
</dbReference>
<keyword evidence="7" id="KW-0805">Transcription regulation</keyword>
<dbReference type="InParanoid" id="A0A2I2YWF4"/>
<dbReference type="GO" id="GO:0034046">
    <property type="term" value="F:poly(G) binding"/>
    <property type="evidence" value="ECO:0000318"/>
    <property type="project" value="GO_Central"/>
</dbReference>
<evidence type="ECO:0000256" key="5">
    <source>
        <dbReference type="ARBA" id="ARBA00022884"/>
    </source>
</evidence>
<proteinExistence type="predicted"/>
<evidence type="ECO:0000256" key="12">
    <source>
        <dbReference type="ARBA" id="ARBA00068935"/>
    </source>
</evidence>
<dbReference type="GO" id="GO:0000961">
    <property type="term" value="P:negative regulation of mitochondrial RNA catabolic process"/>
    <property type="evidence" value="ECO:0007669"/>
    <property type="project" value="Ensembl"/>
</dbReference>
<gene>
    <name evidence="16" type="primary">SLIRP</name>
</gene>
<keyword evidence="17" id="KW-1185">Reference proteome</keyword>
<dbReference type="SMART" id="SM00360">
    <property type="entry name" value="RRM"/>
    <property type="match status" value="1"/>
</dbReference>
<dbReference type="FunCoup" id="A0A2I2YWF4">
    <property type="interactions" value="1943"/>
</dbReference>
<dbReference type="GO" id="GO:0007283">
    <property type="term" value="P:spermatogenesis"/>
    <property type="evidence" value="ECO:0000318"/>
    <property type="project" value="GO_Central"/>
</dbReference>
<keyword evidence="8" id="KW-0496">Mitochondrion</keyword>
<evidence type="ECO:0000256" key="4">
    <source>
        <dbReference type="ARBA" id="ARBA00022553"/>
    </source>
</evidence>
<feature type="region of interest" description="Disordered" evidence="14">
    <location>
        <begin position="98"/>
        <end position="124"/>
    </location>
</feature>
<dbReference type="GO" id="GO:0007338">
    <property type="term" value="P:single fertilization"/>
    <property type="evidence" value="ECO:0007669"/>
    <property type="project" value="Ensembl"/>
</dbReference>
<dbReference type="FunFam" id="3.30.70.330:FF:000960">
    <property type="entry name" value="SRA stem-loop-interacting RNA-binding protein, mitochondrial"/>
    <property type="match status" value="1"/>
</dbReference>
<evidence type="ECO:0000256" key="13">
    <source>
        <dbReference type="PROSITE-ProRule" id="PRU00176"/>
    </source>
</evidence>
<dbReference type="GO" id="GO:0036126">
    <property type="term" value="C:sperm flagellum"/>
    <property type="evidence" value="ECO:0007669"/>
    <property type="project" value="Ensembl"/>
</dbReference>
<dbReference type="Pfam" id="PF00076">
    <property type="entry name" value="RRM_1"/>
    <property type="match status" value="1"/>
</dbReference>
<dbReference type="AlphaFoldDB" id="A0A2I2YWF4"/>
<dbReference type="InterPro" id="IPR052462">
    <property type="entry name" value="SLIRP/GR-RBP-like"/>
</dbReference>
<evidence type="ECO:0000256" key="7">
    <source>
        <dbReference type="ARBA" id="ARBA00023015"/>
    </source>
</evidence>
<evidence type="ECO:0000256" key="6">
    <source>
        <dbReference type="ARBA" id="ARBA00022946"/>
    </source>
</evidence>
<dbReference type="SUPFAM" id="SSF54928">
    <property type="entry name" value="RNA-binding domain, RBD"/>
    <property type="match status" value="1"/>
</dbReference>
<dbReference type="InterPro" id="IPR034152">
    <property type="entry name" value="SLIRP_RRM"/>
</dbReference>
<evidence type="ECO:0000256" key="14">
    <source>
        <dbReference type="SAM" id="MobiDB-lite"/>
    </source>
</evidence>
<keyword evidence="3" id="KW-0678">Repressor</keyword>
<evidence type="ECO:0000256" key="8">
    <source>
        <dbReference type="ARBA" id="ARBA00023128"/>
    </source>
</evidence>
<evidence type="ECO:0000313" key="16">
    <source>
        <dbReference type="Ensembl" id="ENSGGOP00000039289.1"/>
    </source>
</evidence>
<dbReference type="GeneTree" id="ENSGT00390000008624"/>
<evidence type="ECO:0000256" key="2">
    <source>
        <dbReference type="ARBA" id="ARBA00004173"/>
    </source>
</evidence>
<organism evidence="16 17">
    <name type="scientific">Gorilla gorilla gorilla</name>
    <name type="common">Western lowland gorilla</name>
    <dbReference type="NCBI Taxonomy" id="9595"/>
    <lineage>
        <taxon>Eukaryota</taxon>
        <taxon>Metazoa</taxon>
        <taxon>Chordata</taxon>
        <taxon>Craniata</taxon>
        <taxon>Vertebrata</taxon>
        <taxon>Euteleostomi</taxon>
        <taxon>Mammalia</taxon>
        <taxon>Eutheria</taxon>
        <taxon>Euarchontoglires</taxon>
        <taxon>Primates</taxon>
        <taxon>Haplorrhini</taxon>
        <taxon>Catarrhini</taxon>
        <taxon>Hominidae</taxon>
        <taxon>Gorilla</taxon>
    </lineage>
</organism>
<keyword evidence="4" id="KW-0597">Phosphoprotein</keyword>
<dbReference type="GO" id="GO:0007005">
    <property type="term" value="P:mitochondrion organization"/>
    <property type="evidence" value="ECO:0007669"/>
    <property type="project" value="Ensembl"/>
</dbReference>
<dbReference type="GO" id="GO:1990904">
    <property type="term" value="C:ribonucleoprotein complex"/>
    <property type="evidence" value="ECO:0007669"/>
    <property type="project" value="Ensembl"/>
</dbReference>
<dbReference type="STRING" id="9593.ENSGGOP00000039289"/>
<dbReference type="Bgee" id="ENSGGOG00000011059">
    <property type="expression patterns" value="Expressed in adult mammalian kidney and 6 other cell types or tissues"/>
</dbReference>
<keyword evidence="9" id="KW-0804">Transcription</keyword>
<reference evidence="16 17" key="2">
    <citation type="journal article" date="2012" name="Nature">
        <title>Insights into hominid evolution from the gorilla genome sequence.</title>
        <authorList>
            <person name="Scally A."/>
            <person name="Dutheil J.Y."/>
            <person name="Hillier L.W."/>
            <person name="Jordan G.E."/>
            <person name="Goodhead I."/>
            <person name="Herrero J."/>
            <person name="Hobolth A."/>
            <person name="Lappalainen T."/>
            <person name="Mailund T."/>
            <person name="Marques-Bonet T."/>
            <person name="McCarthy S."/>
            <person name="Montgomery S.H."/>
            <person name="Schwalie P.C."/>
            <person name="Tang Y.A."/>
            <person name="Ward M.C."/>
            <person name="Xue Y."/>
            <person name="Yngvadottir B."/>
            <person name="Alkan C."/>
            <person name="Andersen L.N."/>
            <person name="Ayub Q."/>
            <person name="Ball E.V."/>
            <person name="Beal K."/>
            <person name="Bradley B.J."/>
            <person name="Chen Y."/>
            <person name="Clee C.M."/>
            <person name="Fitzgerald S."/>
            <person name="Graves T.A."/>
            <person name="Gu Y."/>
            <person name="Heath P."/>
            <person name="Heger A."/>
            <person name="Karakoc E."/>
            <person name="Kolb-Kokocinski A."/>
            <person name="Laird G.K."/>
            <person name="Lunter G."/>
            <person name="Meader S."/>
            <person name="Mort M."/>
            <person name="Mullikin J.C."/>
            <person name="Munch K."/>
            <person name="O'Connor T.D."/>
            <person name="Phillips A.D."/>
            <person name="Prado-Martinez J."/>
            <person name="Rogers A.S."/>
            <person name="Sajjadian S."/>
            <person name="Schmidt D."/>
            <person name="Shaw K."/>
            <person name="Simpson J.T."/>
            <person name="Stenson P.D."/>
            <person name="Turner D.J."/>
            <person name="Vigilant L."/>
            <person name="Vilella A.J."/>
            <person name="Whitener W."/>
            <person name="Zhu B."/>
            <person name="Cooper D.N."/>
            <person name="de Jong P."/>
            <person name="Dermitzakis E.T."/>
            <person name="Eichler E.E."/>
            <person name="Flicek P."/>
            <person name="Goldman N."/>
            <person name="Mundy N.I."/>
            <person name="Ning Z."/>
            <person name="Odom D.T."/>
            <person name="Ponting C.P."/>
            <person name="Quail M.A."/>
            <person name="Ryder O.A."/>
            <person name="Searle S.M."/>
            <person name="Warren W.C."/>
            <person name="Wilson R.K."/>
            <person name="Schierup M.H."/>
            <person name="Rogers J."/>
            <person name="Tyler-Smith C."/>
            <person name="Durbin R."/>
        </authorList>
    </citation>
    <scope>NUCLEOTIDE SEQUENCE [LARGE SCALE GENOMIC DNA]</scope>
</reference>
<protein>
    <recommendedName>
        <fullName evidence="12">SRA stem-loop-interacting RNA-binding protein, mitochondrial</fullName>
    </recommendedName>
</protein>
<dbReference type="GO" id="GO:0048471">
    <property type="term" value="C:perinuclear region of cytoplasm"/>
    <property type="evidence" value="ECO:0007669"/>
    <property type="project" value="Ensembl"/>
</dbReference>
<dbReference type="Ensembl" id="ENSGGOT00000049374.1">
    <property type="protein sequence ID" value="ENSGGOP00000039289.1"/>
    <property type="gene ID" value="ENSGGOG00000011059.3"/>
</dbReference>
<comment type="subcellular location">
    <subcellularLocation>
        <location evidence="2">Mitochondrion</location>
    </subcellularLocation>
    <subcellularLocation>
        <location evidence="1">Nucleus</location>
    </subcellularLocation>
</comment>
<dbReference type="Proteomes" id="UP000001519">
    <property type="component" value="Chromosome 14"/>
</dbReference>
<evidence type="ECO:0000256" key="10">
    <source>
        <dbReference type="ARBA" id="ARBA00023242"/>
    </source>
</evidence>
<feature type="domain" description="RRM" evidence="15">
    <location>
        <begin position="19"/>
        <end position="86"/>
    </location>
</feature>
<evidence type="ECO:0000256" key="1">
    <source>
        <dbReference type="ARBA" id="ARBA00004123"/>
    </source>
</evidence>
<evidence type="ECO:0000313" key="17">
    <source>
        <dbReference type="Proteomes" id="UP000001519"/>
    </source>
</evidence>
<reference evidence="17" key="1">
    <citation type="submission" date="2011-05" db="EMBL/GenBank/DDBJ databases">
        <title>Insights into the evolution of the great apes provided by the gorilla genome.</title>
        <authorList>
            <person name="Scally A."/>
        </authorList>
    </citation>
    <scope>NUCLEOTIDE SEQUENCE [LARGE SCALE GENOMIC DNA]</scope>
</reference>
<dbReference type="EMBL" id="CABD030093361">
    <property type="status" value="NOT_ANNOTATED_CDS"/>
    <property type="molecule type" value="Genomic_DNA"/>
</dbReference>
<dbReference type="GO" id="GO:0003730">
    <property type="term" value="F:mRNA 3'-UTR binding"/>
    <property type="evidence" value="ECO:0000318"/>
    <property type="project" value="GO_Central"/>
</dbReference>